<proteinExistence type="predicted"/>
<dbReference type="AlphaFoldDB" id="A0A1H4QLB5"/>
<gene>
    <name evidence="2" type="ORF">SAMN04489806_2851</name>
</gene>
<keyword evidence="1" id="KW-1133">Transmembrane helix</keyword>
<dbReference type="Proteomes" id="UP000199183">
    <property type="component" value="Unassembled WGS sequence"/>
</dbReference>
<accession>A0A1H4QLB5</accession>
<dbReference type="STRING" id="640635.SAMN04489806_2851"/>
<dbReference type="RefSeq" id="WP_091185863.1">
    <property type="nucleotide sequence ID" value="NZ_FNRY01000001.1"/>
</dbReference>
<reference evidence="2 3" key="1">
    <citation type="submission" date="2016-10" db="EMBL/GenBank/DDBJ databases">
        <authorList>
            <person name="de Groot N.N."/>
        </authorList>
    </citation>
    <scope>NUCLEOTIDE SEQUENCE [LARGE SCALE GENOMIC DNA]</scope>
    <source>
        <strain evidence="2 3">DSM 21799</strain>
    </source>
</reference>
<keyword evidence="1" id="KW-0472">Membrane</keyword>
<sequence>MSTYHERVWPAVWVLVASVLVIPASLMVFAPISVLAGVITGVALYAGCVGLWVLSTRTIEIVDDELRAGRARIPVSFVGEAVALSGHEAFAARGAELDARAWLLIRGGVPDVVRVPLTDPDDPTPYWLLSSRHAKKLAAAINESRRPASRVDKS</sequence>
<evidence type="ECO:0000256" key="1">
    <source>
        <dbReference type="SAM" id="Phobius"/>
    </source>
</evidence>
<feature type="transmembrane region" description="Helical" evidence="1">
    <location>
        <begin position="35"/>
        <end position="54"/>
    </location>
</feature>
<name>A0A1H4QLB5_9MICO</name>
<feature type="transmembrane region" description="Helical" evidence="1">
    <location>
        <begin position="12"/>
        <end position="29"/>
    </location>
</feature>
<dbReference type="InterPro" id="IPR021443">
    <property type="entry name" value="DUF3093"/>
</dbReference>
<organism evidence="2 3">
    <name type="scientific">Paramicrobacterium humi</name>
    <dbReference type="NCBI Taxonomy" id="640635"/>
    <lineage>
        <taxon>Bacteria</taxon>
        <taxon>Bacillati</taxon>
        <taxon>Actinomycetota</taxon>
        <taxon>Actinomycetes</taxon>
        <taxon>Micrococcales</taxon>
        <taxon>Microbacteriaceae</taxon>
        <taxon>Paramicrobacterium</taxon>
    </lineage>
</organism>
<dbReference type="OrthoDB" id="3217020at2"/>
<evidence type="ECO:0000313" key="3">
    <source>
        <dbReference type="Proteomes" id="UP000199183"/>
    </source>
</evidence>
<dbReference type="EMBL" id="FNRY01000001">
    <property type="protein sequence ID" value="SEC20374.1"/>
    <property type="molecule type" value="Genomic_DNA"/>
</dbReference>
<evidence type="ECO:0008006" key="4">
    <source>
        <dbReference type="Google" id="ProtNLM"/>
    </source>
</evidence>
<evidence type="ECO:0000313" key="2">
    <source>
        <dbReference type="EMBL" id="SEC20374.1"/>
    </source>
</evidence>
<keyword evidence="1" id="KW-0812">Transmembrane</keyword>
<protein>
    <recommendedName>
        <fullName evidence="4">DUF3093 domain-containing protein</fullName>
    </recommendedName>
</protein>
<keyword evidence="3" id="KW-1185">Reference proteome</keyword>
<dbReference type="Pfam" id="PF11292">
    <property type="entry name" value="DUF3093"/>
    <property type="match status" value="1"/>
</dbReference>